<accession>A0A1V0SC59</accession>
<organism evidence="1">
    <name type="scientific">Catovirus CTV1</name>
    <dbReference type="NCBI Taxonomy" id="1977631"/>
    <lineage>
        <taxon>Viruses</taxon>
        <taxon>Varidnaviria</taxon>
        <taxon>Bamfordvirae</taxon>
        <taxon>Nucleocytoviricota</taxon>
        <taxon>Megaviricetes</taxon>
        <taxon>Imitervirales</taxon>
        <taxon>Mimiviridae</taxon>
        <taxon>Klosneuvirinae</taxon>
        <taxon>Catovirus</taxon>
    </lineage>
</organism>
<evidence type="ECO:0000313" key="1">
    <source>
        <dbReference type="EMBL" id="ARF09238.1"/>
    </source>
</evidence>
<gene>
    <name evidence="1" type="ORF">Catovirus_2_187</name>
</gene>
<proteinExistence type="predicted"/>
<dbReference type="EMBL" id="KY684084">
    <property type="protein sequence ID" value="ARF09238.1"/>
    <property type="molecule type" value="Genomic_DNA"/>
</dbReference>
<sequence>MNNSTNTKFPKSQSGLQCLSPCYPADLSTIHPITLRYYKSDFPYCHVTYKIGEDQNVIDDIDKCYNPISMDEYKKMSVDILIPLIDFNCKHFLIIFNNIKTLEDGMEYLEKKKYTSVVTRSRVVNCILKVYGDSMEIIDQRLVDFFIELAKKKWIMSIYNALHIYVYSNESIIKFINPKDNMSTYNDYKIERINYLISKFINFDEMYKFLNKYFNHRKEKWNDIENFIENIKSDFIIYIENKINHSLNYKSNSDF</sequence>
<reference evidence="1" key="1">
    <citation type="journal article" date="2017" name="Science">
        <title>Giant viruses with an expanded complement of translation system components.</title>
        <authorList>
            <person name="Schulz F."/>
            <person name="Yutin N."/>
            <person name="Ivanova N.N."/>
            <person name="Ortega D.R."/>
            <person name="Lee T.K."/>
            <person name="Vierheilig J."/>
            <person name="Daims H."/>
            <person name="Horn M."/>
            <person name="Wagner M."/>
            <person name="Jensen G.J."/>
            <person name="Kyrpides N.C."/>
            <person name="Koonin E.V."/>
            <person name="Woyke T."/>
        </authorList>
    </citation>
    <scope>NUCLEOTIDE SEQUENCE</scope>
    <source>
        <strain evidence="1">CTV1</strain>
    </source>
</reference>
<name>A0A1V0SC59_9VIRU</name>
<protein>
    <submittedName>
        <fullName evidence="1">Uncharacterized protein</fullName>
    </submittedName>
</protein>